<dbReference type="EMBL" id="CP074694">
    <property type="protein sequence ID" value="QVL30246.1"/>
    <property type="molecule type" value="Genomic_DNA"/>
</dbReference>
<accession>A0A8E6B358</accession>
<dbReference type="InterPro" id="IPR015947">
    <property type="entry name" value="PUA-like_sf"/>
</dbReference>
<dbReference type="Gene3D" id="2.30.130.30">
    <property type="entry name" value="Hypothetical protein"/>
    <property type="match status" value="1"/>
</dbReference>
<dbReference type="SUPFAM" id="SSF88697">
    <property type="entry name" value="PUA domain-like"/>
    <property type="match status" value="1"/>
</dbReference>
<protein>
    <submittedName>
        <fullName evidence="2">ASCH domain-containing protein</fullName>
    </submittedName>
</protein>
<name>A0A8E6B358_9BACT</name>
<dbReference type="Pfam" id="PF04266">
    <property type="entry name" value="ASCH"/>
    <property type="match status" value="1"/>
</dbReference>
<proteinExistence type="predicted"/>
<dbReference type="InterPro" id="IPR007374">
    <property type="entry name" value="ASCH_domain"/>
</dbReference>
<gene>
    <name evidence="2" type="ORF">KIH39_15440</name>
</gene>
<reference evidence="2" key="1">
    <citation type="submission" date="2021-05" db="EMBL/GenBank/DDBJ databases">
        <title>Complete genome sequence of the cellulolytic planctomycete Telmatocola sphagniphila SP2T and characterization of the first cellulase from planctomycetes.</title>
        <authorList>
            <person name="Rakitin A.L."/>
            <person name="Beletsky A.V."/>
            <person name="Naumoff D.G."/>
            <person name="Kulichevskaya I.S."/>
            <person name="Mardanov A.V."/>
            <person name="Ravin N.V."/>
            <person name="Dedysh S.N."/>
        </authorList>
    </citation>
    <scope>NUCLEOTIDE SEQUENCE</scope>
    <source>
        <strain evidence="2">SP2T</strain>
    </source>
</reference>
<evidence type="ECO:0000313" key="3">
    <source>
        <dbReference type="Proteomes" id="UP000676194"/>
    </source>
</evidence>
<dbReference type="AlphaFoldDB" id="A0A8E6B358"/>
<sequence length="287" mass="33346">MNYYVQYHNSTSTLLPFENSETPFDATELTIHTKVPNALEATGQVFLIVGIGRPRRYFLWETFRIQSGKRRKAHDDFELGGKGWQLAPPQELKGAAFEKFKVSCGNLVGFRDISDLRYTETLLELARSHKPPGDPKEIIKTLLKLEEIDPREHKQLRKILEHYTPVHALSIRQPHAEAIMRGIKDIEYRSKETKVRGRVMIYAAKGRSPFEHEMMDMADYGIRDILVDDLPRGVLIGSVDLYDSKRTRQGGEWYLRKPIRFEKLKEPVNAPQPAWFYPFNELREYLG</sequence>
<dbReference type="Proteomes" id="UP000676194">
    <property type="component" value="Chromosome"/>
</dbReference>
<evidence type="ECO:0000313" key="2">
    <source>
        <dbReference type="EMBL" id="QVL30246.1"/>
    </source>
</evidence>
<dbReference type="RefSeq" id="WP_213494123.1">
    <property type="nucleotide sequence ID" value="NZ_CP074694.1"/>
</dbReference>
<keyword evidence="3" id="KW-1185">Reference proteome</keyword>
<dbReference type="KEGG" id="tsph:KIH39_15440"/>
<feature type="domain" description="ASCH" evidence="1">
    <location>
        <begin position="169"/>
        <end position="205"/>
    </location>
</feature>
<evidence type="ECO:0000259" key="1">
    <source>
        <dbReference type="Pfam" id="PF04266"/>
    </source>
</evidence>
<organism evidence="2 3">
    <name type="scientific">Telmatocola sphagniphila</name>
    <dbReference type="NCBI Taxonomy" id="1123043"/>
    <lineage>
        <taxon>Bacteria</taxon>
        <taxon>Pseudomonadati</taxon>
        <taxon>Planctomycetota</taxon>
        <taxon>Planctomycetia</taxon>
        <taxon>Gemmatales</taxon>
        <taxon>Gemmataceae</taxon>
    </lineage>
</organism>